<protein>
    <submittedName>
        <fullName evidence="2">Structural protein</fullName>
    </submittedName>
</protein>
<sequence>MADCAGLIVSGIAKDCDTINAAVGVDKDLILVNYDDFDKALTLATREADDSNGNEGGLTNIELKAGAVQHIFEGTDYSVIPNVTTEVRENGDAWFVHSIAFTVYSKKAKDRKTLEDLGESRVIAIAIDRSTNLYEIFGIDQGLKLSGLERAYTGSQNSNFYTVTIATPDIAVIRESTIGELAVGINTATS</sequence>
<evidence type="ECO:0000313" key="3">
    <source>
        <dbReference type="Proteomes" id="UP000014729"/>
    </source>
</evidence>
<evidence type="ECO:0000313" key="4">
    <source>
        <dbReference type="Proteomes" id="UP000203074"/>
    </source>
</evidence>
<reference evidence="2 3" key="2">
    <citation type="journal article" date="2013" name="Proc. Natl. Acad. Sci. U.S.A.">
        <title>Twelve previously unknown phage genera are ubiquitous in global oceans.</title>
        <authorList>
            <person name="Holmfeldt K."/>
            <person name="Solonenko N."/>
            <person name="Shah M."/>
            <person name="Corrier K."/>
            <person name="Riemann L."/>
            <person name="Verberkmoes N.C."/>
            <person name="Sullivan M.B."/>
        </authorList>
    </citation>
    <scope>NUCLEOTIDE SEQUENCE [LARGE SCALE GENOMIC DNA]</scope>
    <source>
        <strain evidence="2">PhiST</strain>
    </source>
</reference>
<evidence type="ECO:0000313" key="1">
    <source>
        <dbReference type="EMBL" id="AGH56777.1"/>
    </source>
</evidence>
<reference evidence="3" key="3">
    <citation type="submission" date="2013-03" db="EMBL/GenBank/DDBJ databases">
        <title>The Cellulophaga phages: a novel, diverse, and globally ubiquitous model system.</title>
        <authorList>
            <person name="Holmfeldt K."/>
            <person name="Solonenko N."/>
            <person name="Shah M."/>
            <person name="Corrier K."/>
            <person name="Riemann L."/>
            <person name="VerBerkmoes N.C."/>
            <person name="Sullivan M.B."/>
        </authorList>
    </citation>
    <scope>NUCLEOTIDE SEQUENCE [LARGE SCALE GENOMIC DNA]</scope>
</reference>
<reference evidence="1 4" key="1">
    <citation type="submission" date="2010-11" db="EMBL/GenBank/DDBJ databases">
        <title>The Genome Sequence of Cellulophaga phage phiST.</title>
        <authorList>
            <consortium name="The Broad Institute Genome Sequencing Platform"/>
            <person name="Henn M.R."/>
            <person name="Reimann L."/>
            <person name="Holmfelt K."/>
            <person name="Levin J."/>
            <person name="Malboeuf C."/>
            <person name="Casali M."/>
            <person name="Russ C."/>
            <person name="Lennon N."/>
            <person name="Chapman S.B."/>
            <person name="Erlich R."/>
            <person name="Young S.K."/>
            <person name="Yandava C."/>
            <person name="Zeng Q."/>
            <person name="Alvarado L."/>
            <person name="Anderson S."/>
            <person name="Berlin A."/>
            <person name="Chen Z."/>
            <person name="Freedman E."/>
            <person name="Gellesch M."/>
            <person name="Goldberg J."/>
            <person name="Green L."/>
            <person name="Griggs A."/>
            <person name="Gujja S."/>
            <person name="Heilman E.R."/>
            <person name="Heiman D."/>
            <person name="Hollinger A."/>
            <person name="Howarth C."/>
            <person name="Larson L."/>
            <person name="Mehta T."/>
            <person name="Pearson M."/>
            <person name="Roberts A."/>
            <person name="Ryan E."/>
            <person name="Saif S."/>
            <person name="Shea T."/>
            <person name="Shenoy N."/>
            <person name="Sisk P."/>
            <person name="Stolte C."/>
            <person name="Sykes S."/>
            <person name="White J."/>
            <person name="Haas B."/>
            <person name="Nusbaum C."/>
            <person name="Birren B."/>
        </authorList>
    </citation>
    <scope>NUCLEOTIDE SEQUENCE [LARGE SCALE GENOMIC DNA]</scope>
    <source>
        <strain evidence="4">phiST</strain>
        <strain evidence="1">PhiST</strain>
    </source>
</reference>
<gene>
    <name evidence="1" type="ORF">CGPG_00079</name>
    <name evidence="2" type="ORF">PhiST_gp028</name>
</gene>
<evidence type="ECO:0000313" key="2">
    <source>
        <dbReference type="EMBL" id="AGO47167.1"/>
    </source>
</evidence>
<dbReference type="Proteomes" id="UP000203074">
    <property type="component" value="Segment"/>
</dbReference>
<name>M4SKA9_9CAUD</name>
<dbReference type="Proteomes" id="UP000014729">
    <property type="component" value="Segment"/>
</dbReference>
<dbReference type="EMBL" id="HQ634192">
    <property type="protein sequence ID" value="AGH56777.1"/>
    <property type="molecule type" value="Genomic_DNA"/>
</dbReference>
<dbReference type="GeneID" id="15009977"/>
<keyword evidence="4" id="KW-1185">Reference proteome</keyword>
<proteinExistence type="predicted"/>
<dbReference type="EMBL" id="KC821604">
    <property type="protein sequence ID" value="AGO47167.1"/>
    <property type="molecule type" value="Genomic_DNA"/>
</dbReference>
<dbReference type="RefSeq" id="YP_007673460.1">
    <property type="nucleotide sequence ID" value="NC_020842.1"/>
</dbReference>
<accession>M4SKA9</accession>
<organism evidence="1 4">
    <name type="scientific">Cellulophaga phage phiST</name>
    <dbReference type="NCBI Taxonomy" id="756282"/>
    <lineage>
        <taxon>Viruses</taxon>
        <taxon>Duplodnaviria</taxon>
        <taxon>Heunggongvirae</taxon>
        <taxon>Uroviricota</taxon>
        <taxon>Caudoviricetes</taxon>
        <taxon>Cbastvirus</taxon>
        <taxon>Cbastvirus ST</taxon>
    </lineage>
</organism>
<dbReference type="KEGG" id="vg:15009977"/>